<evidence type="ECO:0000313" key="4">
    <source>
        <dbReference type="Proteomes" id="UP000649289"/>
    </source>
</evidence>
<dbReference type="Pfam" id="PF23544">
    <property type="entry name" value="AtuA_ferredoxin"/>
    <property type="match status" value="1"/>
</dbReference>
<dbReference type="EMBL" id="JACXYY010000004">
    <property type="protein sequence ID" value="MBD3915071.1"/>
    <property type="molecule type" value="Genomic_DNA"/>
</dbReference>
<reference evidence="3 4" key="1">
    <citation type="submission" date="2020-09" db="EMBL/GenBank/DDBJ databases">
        <title>novel species in genus Nocardioides.</title>
        <authorList>
            <person name="Zhang G."/>
        </authorList>
    </citation>
    <scope>NUCLEOTIDE SEQUENCE [LARGE SCALE GENOMIC DNA]</scope>
    <source>
        <strain evidence="3 4">19197</strain>
    </source>
</reference>
<dbReference type="Pfam" id="PF07287">
    <property type="entry name" value="AtuA"/>
    <property type="match status" value="1"/>
</dbReference>
<dbReference type="PANTHER" id="PTHR47585:SF1">
    <property type="entry name" value="DUF1446 DOMAIN-CONTAINING PROTEIN"/>
    <property type="match status" value="1"/>
</dbReference>
<evidence type="ECO:0000313" key="3">
    <source>
        <dbReference type="EMBL" id="MBD3915071.1"/>
    </source>
</evidence>
<dbReference type="InterPro" id="IPR056362">
    <property type="entry name" value="AtuA-like_ferredoxin_dom"/>
</dbReference>
<dbReference type="Proteomes" id="UP000649289">
    <property type="component" value="Unassembled WGS sequence"/>
</dbReference>
<dbReference type="InterPro" id="IPR010839">
    <property type="entry name" value="AtuA_N"/>
</dbReference>
<organism evidence="3 4">
    <name type="scientific">Nocardioides hwasunensis</name>
    <dbReference type="NCBI Taxonomy" id="397258"/>
    <lineage>
        <taxon>Bacteria</taxon>
        <taxon>Bacillati</taxon>
        <taxon>Actinomycetota</taxon>
        <taxon>Actinomycetes</taxon>
        <taxon>Propionibacteriales</taxon>
        <taxon>Nocardioidaceae</taxon>
        <taxon>Nocardioides</taxon>
    </lineage>
</organism>
<protein>
    <submittedName>
        <fullName evidence="3">DUF1446 domain-containing protein</fullName>
    </submittedName>
</protein>
<sequence length="591" mass="62646">MRIGAFGGYYGDRRGALDSFVDEPVDVLIADYLAELTMLVLGKNQERGKPGYAEGFLEELRPSLPWIASSGVRVVTNAGGLDPSACAAAIRELCAELGIEVKVAAVCGDNVKAALTASDAHQLVNLDTGESFPVDVDQVITANAYFGAGGIVTALERGAQIVVTGRVTDAALALGPAIAHFGWATDDYDAFAGAIAAGHAIECGAQVTGGNYCFFDREGDLGMPGMPIAEVHADGSAVVTKIGGSGGVVNVDTVTAQMVYEVTSTEYHNPDVVVDWTSIRLEDEGPDRVRVSGVRGTAPTPFTKLSLSYHGGYRNSMTLGLTGPNVSAKVAWLRDQISGYVGSPEDFDAFDISLIGGERPDPESYGAATSWLVVSARDADYERVGREQFADRIVELGISSIPGLYFTGPPTKPRSVGIQWPCLIPKEDVEIVVDMGEEVVEVKWGPFSAEAAKPADQSATRAPQPLVDHPAESTMVALGTVLGARSGDKAGIANLGVWAQDDAGFAWLSEWLTEDRLRSLMPELEECPIVRYDFANMQALNFVIYGFLERGVSATMRFDAQAKGLGEYLRARVAPVPIHIVESSAGSAVTS</sequence>
<accession>A0ABR8MG70</accession>
<evidence type="ECO:0000259" key="1">
    <source>
        <dbReference type="Pfam" id="PF07287"/>
    </source>
</evidence>
<dbReference type="PANTHER" id="PTHR47585">
    <property type="match status" value="1"/>
</dbReference>
<feature type="domain" description="AtuA-like ferredoxin-fold" evidence="2">
    <location>
        <begin position="478"/>
        <end position="570"/>
    </location>
</feature>
<gene>
    <name evidence="3" type="ORF">IEZ25_10635</name>
</gene>
<comment type="caution">
    <text evidence="3">The sequence shown here is derived from an EMBL/GenBank/DDBJ whole genome shotgun (WGS) entry which is preliminary data.</text>
</comment>
<keyword evidence="4" id="KW-1185">Reference proteome</keyword>
<name>A0ABR8MG70_9ACTN</name>
<feature type="domain" description="Acyclic terpene utilisation N-terminal" evidence="1">
    <location>
        <begin position="1"/>
        <end position="434"/>
    </location>
</feature>
<evidence type="ECO:0000259" key="2">
    <source>
        <dbReference type="Pfam" id="PF23544"/>
    </source>
</evidence>
<proteinExistence type="predicted"/>